<gene>
    <name evidence="2" type="ORF">GCM10009863_37960</name>
</gene>
<sequence>MVRVFAPPQERHSPVDGTADTDDSRSGVSPCTRGGQRCPLAHPCLDRAGSRGEAQAPGHPARRGRARATKPGSAPQDGFHVLGHTCDSTMLDAGVSGAPARWLGHSSPTITLDH</sequence>
<dbReference type="Proteomes" id="UP001501447">
    <property type="component" value="Unassembled WGS sequence"/>
</dbReference>
<evidence type="ECO:0000313" key="2">
    <source>
        <dbReference type="EMBL" id="GAA2620333.1"/>
    </source>
</evidence>
<dbReference type="EMBL" id="BAAARJ010000012">
    <property type="protein sequence ID" value="GAA2620333.1"/>
    <property type="molecule type" value="Genomic_DNA"/>
</dbReference>
<protein>
    <recommendedName>
        <fullName evidence="4">Integrase</fullName>
    </recommendedName>
</protein>
<keyword evidence="3" id="KW-1185">Reference proteome</keyword>
<evidence type="ECO:0000256" key="1">
    <source>
        <dbReference type="SAM" id="MobiDB-lite"/>
    </source>
</evidence>
<accession>A0ABN3Q8Q4</accession>
<organism evidence="2 3">
    <name type="scientific">Streptomyces axinellae</name>
    <dbReference type="NCBI Taxonomy" id="552788"/>
    <lineage>
        <taxon>Bacteria</taxon>
        <taxon>Bacillati</taxon>
        <taxon>Actinomycetota</taxon>
        <taxon>Actinomycetes</taxon>
        <taxon>Kitasatosporales</taxon>
        <taxon>Streptomycetaceae</taxon>
        <taxon>Streptomyces</taxon>
    </lineage>
</organism>
<evidence type="ECO:0000313" key="3">
    <source>
        <dbReference type="Proteomes" id="UP001501447"/>
    </source>
</evidence>
<comment type="caution">
    <text evidence="2">The sequence shown here is derived from an EMBL/GenBank/DDBJ whole genome shotgun (WGS) entry which is preliminary data.</text>
</comment>
<reference evidence="2 3" key="1">
    <citation type="journal article" date="2019" name="Int. J. Syst. Evol. Microbiol.">
        <title>The Global Catalogue of Microorganisms (GCM) 10K type strain sequencing project: providing services to taxonomists for standard genome sequencing and annotation.</title>
        <authorList>
            <consortium name="The Broad Institute Genomics Platform"/>
            <consortium name="The Broad Institute Genome Sequencing Center for Infectious Disease"/>
            <person name="Wu L."/>
            <person name="Ma J."/>
        </authorList>
    </citation>
    <scope>NUCLEOTIDE SEQUENCE [LARGE SCALE GENOMIC DNA]</scope>
    <source>
        <strain evidence="2 3">JCM 16373</strain>
    </source>
</reference>
<name>A0ABN3Q8Q4_9ACTN</name>
<evidence type="ECO:0008006" key="4">
    <source>
        <dbReference type="Google" id="ProtNLM"/>
    </source>
</evidence>
<proteinExistence type="predicted"/>
<feature type="region of interest" description="Disordered" evidence="1">
    <location>
        <begin position="1"/>
        <end position="78"/>
    </location>
</feature>